<keyword evidence="6" id="KW-1185">Reference proteome</keyword>
<evidence type="ECO:0000313" key="6">
    <source>
        <dbReference type="Proteomes" id="UP001141806"/>
    </source>
</evidence>
<proteinExistence type="inferred from homology"/>
<dbReference type="PANTHER" id="PTHR31352:SF31">
    <property type="entry name" value="BETA-AMYLASE 1, CHLOROPLASTIC"/>
    <property type="match status" value="1"/>
</dbReference>
<dbReference type="Pfam" id="PF01373">
    <property type="entry name" value="Glyco_hydro_14"/>
    <property type="match status" value="1"/>
</dbReference>
<accession>A0A9Q0QQW3</accession>
<comment type="similarity">
    <text evidence="1 4">Belongs to the glycosyl hydrolase 14 family.</text>
</comment>
<keyword evidence="3 4" id="KW-0624">Polysaccharide degradation</keyword>
<dbReference type="InterPro" id="IPR001554">
    <property type="entry name" value="Glyco_hydro_14"/>
</dbReference>
<keyword evidence="4" id="KW-0378">Hydrolase</keyword>
<dbReference type="GO" id="GO:0016161">
    <property type="term" value="F:beta-amylase activity"/>
    <property type="evidence" value="ECO:0007669"/>
    <property type="project" value="UniProtKB-EC"/>
</dbReference>
<sequence length="131" mass="14574">MYHKDLETDSARIVGFEVTPSRDNFEHLVGNTMLEIQVGMGPCRELRYPSYPELNGTRKFPGIGAFQCFDKYMVSSLRAVAEAAGKPEWSGGSTHAGHYNMIESHERELSGTHACEPNNNLQNLFPGPIIC</sequence>
<dbReference type="Gene3D" id="3.20.20.80">
    <property type="entry name" value="Glycosidases"/>
    <property type="match status" value="1"/>
</dbReference>
<name>A0A9Q0QQW3_9MAGN</name>
<gene>
    <name evidence="5" type="ORF">NE237_015396</name>
</gene>
<dbReference type="OrthoDB" id="1660156at2759"/>
<evidence type="ECO:0000256" key="1">
    <source>
        <dbReference type="ARBA" id="ARBA00005652"/>
    </source>
</evidence>
<protein>
    <recommendedName>
        <fullName evidence="4">Beta-amylase</fullName>
        <ecNumber evidence="4">3.2.1.2</ecNumber>
    </recommendedName>
</protein>
<dbReference type="GO" id="GO:0000272">
    <property type="term" value="P:polysaccharide catabolic process"/>
    <property type="evidence" value="ECO:0007669"/>
    <property type="project" value="UniProtKB-KW"/>
</dbReference>
<dbReference type="SUPFAM" id="SSF51445">
    <property type="entry name" value="(Trans)glycosidases"/>
    <property type="match status" value="1"/>
</dbReference>
<evidence type="ECO:0000256" key="4">
    <source>
        <dbReference type="RuleBase" id="RU000509"/>
    </source>
</evidence>
<dbReference type="InterPro" id="IPR017853">
    <property type="entry name" value="GH"/>
</dbReference>
<comment type="caution">
    <text evidence="5">The sequence shown here is derived from an EMBL/GenBank/DDBJ whole genome shotgun (WGS) entry which is preliminary data.</text>
</comment>
<dbReference type="EC" id="3.2.1.2" evidence="4"/>
<reference evidence="5" key="1">
    <citation type="journal article" date="2023" name="Plant J.">
        <title>The genome of the king protea, Protea cynaroides.</title>
        <authorList>
            <person name="Chang J."/>
            <person name="Duong T.A."/>
            <person name="Schoeman C."/>
            <person name="Ma X."/>
            <person name="Roodt D."/>
            <person name="Barker N."/>
            <person name="Li Z."/>
            <person name="Van de Peer Y."/>
            <person name="Mizrachi E."/>
        </authorList>
    </citation>
    <scope>NUCLEOTIDE SEQUENCE</scope>
    <source>
        <tissue evidence="5">Young leaves</tissue>
    </source>
</reference>
<dbReference type="AlphaFoldDB" id="A0A9Q0QQW3"/>
<evidence type="ECO:0000256" key="3">
    <source>
        <dbReference type="ARBA" id="ARBA00023326"/>
    </source>
</evidence>
<organism evidence="5 6">
    <name type="scientific">Protea cynaroides</name>
    <dbReference type="NCBI Taxonomy" id="273540"/>
    <lineage>
        <taxon>Eukaryota</taxon>
        <taxon>Viridiplantae</taxon>
        <taxon>Streptophyta</taxon>
        <taxon>Embryophyta</taxon>
        <taxon>Tracheophyta</taxon>
        <taxon>Spermatophyta</taxon>
        <taxon>Magnoliopsida</taxon>
        <taxon>Proteales</taxon>
        <taxon>Proteaceae</taxon>
        <taxon>Protea</taxon>
    </lineage>
</organism>
<keyword evidence="2 4" id="KW-0119">Carbohydrate metabolism</keyword>
<dbReference type="Proteomes" id="UP001141806">
    <property type="component" value="Unassembled WGS sequence"/>
</dbReference>
<evidence type="ECO:0000313" key="5">
    <source>
        <dbReference type="EMBL" id="KAJ4968695.1"/>
    </source>
</evidence>
<evidence type="ECO:0000256" key="2">
    <source>
        <dbReference type="ARBA" id="ARBA00023277"/>
    </source>
</evidence>
<dbReference type="PANTHER" id="PTHR31352">
    <property type="entry name" value="BETA-AMYLASE 1, CHLOROPLASTIC"/>
    <property type="match status" value="1"/>
</dbReference>
<dbReference type="EMBL" id="JAMYWD010000006">
    <property type="protein sequence ID" value="KAJ4968695.1"/>
    <property type="molecule type" value="Genomic_DNA"/>
</dbReference>
<comment type="catalytic activity">
    <reaction evidence="4">
        <text>Hydrolysis of (1-&gt;4)-alpha-D-glucosidic linkages in polysaccharides so as to remove successive maltose units from the non-reducing ends of the chains.</text>
        <dbReference type="EC" id="3.2.1.2"/>
    </reaction>
</comment>
<keyword evidence="4" id="KW-0326">Glycosidase</keyword>